<dbReference type="GO" id="GO:0006999">
    <property type="term" value="P:nuclear pore organization"/>
    <property type="evidence" value="ECO:0007669"/>
    <property type="project" value="TreeGrafter"/>
</dbReference>
<comment type="subcellular location">
    <subcellularLocation>
        <location evidence="1">Nucleus membrane</location>
        <topology evidence="1">Multi-pass membrane protein</topology>
    </subcellularLocation>
    <subcellularLocation>
        <location evidence="2">Nucleus</location>
        <location evidence="2">Nuclear pore complex</location>
    </subcellularLocation>
</comment>
<feature type="transmembrane region" description="Helical" evidence="13">
    <location>
        <begin position="42"/>
        <end position="68"/>
    </location>
</feature>
<sequence length="530" mass="58561">MKSTADIVKKRFLGFLIWQSIHSTIIFILFRTTLSQNGIVSLPSLLTCFSFLTFHLSLLLFSASLSFISSPYYDRPSSPYDLALALLRFLFSGQSQPQGFLRRARVFLGLFGFLLEAALAGTVALVSLCKSESCGGVAVVGLRGFGFGLVYGIYYVFKRRWVLEFPIIQRPLFFSFKMGLPSAIGQAVKLSAAAYIFSGVLILFLQDQFGSHIKTGNFILEQIIFYVGIFSVCLCWELSHHLHQVIHTKRYIFAPPKGSAAAETNPSEPLLAALEESTPKSLPRYLAYLDLCMVCDNNVDSWRRAAFFEETGETYKKVVAVCLRPLEHLASNFAEGLESSSVDKTYQQSSQLRLPTVSERDSRFSEPFNNSQLCAWCSWAVASLTARSHKEDRFGVAQLSGSNAAVISTLLSCLLAVETFLGKKTSLQSPNALMGPAGIKWATVTTARSDAATSVVGKKRGVPLHSQAYAIADVLRTSIYCIVSAFHEEMLTGAKAGLLEKDWIIGGKPLYGTRELLLQKLHLFLDFRAC</sequence>
<evidence type="ECO:0000256" key="13">
    <source>
        <dbReference type="SAM" id="Phobius"/>
    </source>
</evidence>
<dbReference type="GO" id="GO:0070762">
    <property type="term" value="C:nuclear pore transmembrane ring"/>
    <property type="evidence" value="ECO:0007669"/>
    <property type="project" value="TreeGrafter"/>
</dbReference>
<evidence type="ECO:0000256" key="5">
    <source>
        <dbReference type="ARBA" id="ARBA00022692"/>
    </source>
</evidence>
<keyword evidence="4" id="KW-0813">Transport</keyword>
<evidence type="ECO:0000256" key="9">
    <source>
        <dbReference type="ARBA" id="ARBA00023010"/>
    </source>
</evidence>
<comment type="caution">
    <text evidence="14">The sequence shown here is derived from an EMBL/GenBank/DDBJ whole genome shotgun (WGS) entry which is preliminary data.</text>
</comment>
<dbReference type="EMBL" id="JARBHA010000017">
    <property type="protein sequence ID" value="KAJ9678274.1"/>
    <property type="molecule type" value="Genomic_DNA"/>
</dbReference>
<dbReference type="PANTHER" id="PTHR13269:SF6">
    <property type="entry name" value="NUCLEOPORIN NDC1"/>
    <property type="match status" value="1"/>
</dbReference>
<reference evidence="14 15" key="1">
    <citation type="journal article" date="2023" name="BMC Biotechnol.">
        <title>Vitis rotundifolia cv Carlos genome sequencing.</title>
        <authorList>
            <person name="Huff M."/>
            <person name="Hulse-Kemp A."/>
            <person name="Scheffler B."/>
            <person name="Youngblood R."/>
            <person name="Simpson S."/>
            <person name="Babiker E."/>
            <person name="Staton M."/>
        </authorList>
    </citation>
    <scope>NUCLEOTIDE SEQUENCE [LARGE SCALE GENOMIC DNA]</scope>
    <source>
        <tissue evidence="14">Leaf</tissue>
    </source>
</reference>
<dbReference type="Pfam" id="PF09531">
    <property type="entry name" value="Ndc1_Nup"/>
    <property type="match status" value="1"/>
</dbReference>
<evidence type="ECO:0000256" key="2">
    <source>
        <dbReference type="ARBA" id="ARBA00004567"/>
    </source>
</evidence>
<comment type="similarity">
    <text evidence="3">Belongs to the NDC1 family.</text>
</comment>
<dbReference type="InterPro" id="IPR019049">
    <property type="entry name" value="Nucleoporin_prot_Ndc1/Nup"/>
</dbReference>
<dbReference type="PANTHER" id="PTHR13269">
    <property type="entry name" value="NUCLEOPORIN NDC1"/>
    <property type="match status" value="1"/>
</dbReference>
<evidence type="ECO:0000256" key="11">
    <source>
        <dbReference type="ARBA" id="ARBA00023136"/>
    </source>
</evidence>
<feature type="transmembrane region" description="Helical" evidence="13">
    <location>
        <begin position="12"/>
        <end position="30"/>
    </location>
</feature>
<dbReference type="Proteomes" id="UP001168098">
    <property type="component" value="Unassembled WGS sequence"/>
</dbReference>
<evidence type="ECO:0000256" key="12">
    <source>
        <dbReference type="ARBA" id="ARBA00023242"/>
    </source>
</evidence>
<evidence type="ECO:0000256" key="6">
    <source>
        <dbReference type="ARBA" id="ARBA00022816"/>
    </source>
</evidence>
<gene>
    <name evidence="14" type="ORF">PVL29_023009</name>
</gene>
<evidence type="ECO:0000256" key="1">
    <source>
        <dbReference type="ARBA" id="ARBA00004232"/>
    </source>
</evidence>
<evidence type="ECO:0008006" key="16">
    <source>
        <dbReference type="Google" id="ProtNLM"/>
    </source>
</evidence>
<evidence type="ECO:0000256" key="8">
    <source>
        <dbReference type="ARBA" id="ARBA00022989"/>
    </source>
</evidence>
<keyword evidence="7" id="KW-0653">Protein transport</keyword>
<keyword evidence="10" id="KW-0906">Nuclear pore complex</keyword>
<dbReference type="AlphaFoldDB" id="A0AA38YX67"/>
<organism evidence="14 15">
    <name type="scientific">Vitis rotundifolia</name>
    <name type="common">Muscadine grape</name>
    <dbReference type="NCBI Taxonomy" id="103349"/>
    <lineage>
        <taxon>Eukaryota</taxon>
        <taxon>Viridiplantae</taxon>
        <taxon>Streptophyta</taxon>
        <taxon>Embryophyta</taxon>
        <taxon>Tracheophyta</taxon>
        <taxon>Spermatophyta</taxon>
        <taxon>Magnoliopsida</taxon>
        <taxon>eudicotyledons</taxon>
        <taxon>Gunneridae</taxon>
        <taxon>Pentapetalae</taxon>
        <taxon>rosids</taxon>
        <taxon>Vitales</taxon>
        <taxon>Vitaceae</taxon>
        <taxon>Viteae</taxon>
        <taxon>Vitis</taxon>
    </lineage>
</organism>
<keyword evidence="9" id="KW-0811">Translocation</keyword>
<name>A0AA38YX67_VITRO</name>
<evidence type="ECO:0000256" key="7">
    <source>
        <dbReference type="ARBA" id="ARBA00022927"/>
    </source>
</evidence>
<dbReference type="GO" id="GO:0030674">
    <property type="term" value="F:protein-macromolecule adaptor activity"/>
    <property type="evidence" value="ECO:0007669"/>
    <property type="project" value="TreeGrafter"/>
</dbReference>
<evidence type="ECO:0000256" key="4">
    <source>
        <dbReference type="ARBA" id="ARBA00022448"/>
    </source>
</evidence>
<accession>A0AA38YX67</accession>
<feature type="transmembrane region" description="Helical" evidence="13">
    <location>
        <begin position="138"/>
        <end position="157"/>
    </location>
</feature>
<evidence type="ECO:0000313" key="14">
    <source>
        <dbReference type="EMBL" id="KAJ9678274.1"/>
    </source>
</evidence>
<keyword evidence="11 13" id="KW-0472">Membrane</keyword>
<keyword evidence="5 13" id="KW-0812">Transmembrane</keyword>
<feature type="transmembrane region" description="Helical" evidence="13">
    <location>
        <begin position="106"/>
        <end position="126"/>
    </location>
</feature>
<keyword evidence="15" id="KW-1185">Reference proteome</keyword>
<keyword evidence="8 13" id="KW-1133">Transmembrane helix</keyword>
<keyword evidence="12" id="KW-0539">Nucleus</keyword>
<dbReference type="GO" id="GO:0015031">
    <property type="term" value="P:protein transport"/>
    <property type="evidence" value="ECO:0007669"/>
    <property type="project" value="UniProtKB-KW"/>
</dbReference>
<evidence type="ECO:0000313" key="15">
    <source>
        <dbReference type="Proteomes" id="UP001168098"/>
    </source>
</evidence>
<keyword evidence="6" id="KW-0509">mRNA transport</keyword>
<feature type="transmembrane region" description="Helical" evidence="13">
    <location>
        <begin position="223"/>
        <end position="242"/>
    </location>
</feature>
<protein>
    <recommendedName>
        <fullName evidence="16">Nucleoporin protein Ndc1-Nup</fullName>
    </recommendedName>
</protein>
<dbReference type="GO" id="GO:0051028">
    <property type="term" value="P:mRNA transport"/>
    <property type="evidence" value="ECO:0007669"/>
    <property type="project" value="UniProtKB-KW"/>
</dbReference>
<feature type="transmembrane region" description="Helical" evidence="13">
    <location>
        <begin position="178"/>
        <end position="203"/>
    </location>
</feature>
<evidence type="ECO:0000256" key="10">
    <source>
        <dbReference type="ARBA" id="ARBA00023132"/>
    </source>
</evidence>
<dbReference type="GO" id="GO:0031965">
    <property type="term" value="C:nuclear membrane"/>
    <property type="evidence" value="ECO:0007669"/>
    <property type="project" value="UniProtKB-SubCell"/>
</dbReference>
<proteinExistence type="inferred from homology"/>
<evidence type="ECO:0000256" key="3">
    <source>
        <dbReference type="ARBA" id="ARBA00005760"/>
    </source>
</evidence>